<dbReference type="PROSITE" id="PS51257">
    <property type="entry name" value="PROKAR_LIPOPROTEIN"/>
    <property type="match status" value="1"/>
</dbReference>
<protein>
    <submittedName>
        <fullName evidence="1">6-bladed beta-propeller</fullName>
    </submittedName>
</protein>
<dbReference type="AlphaFoldDB" id="A0A415NCJ6"/>
<evidence type="ECO:0000313" key="2">
    <source>
        <dbReference type="Proteomes" id="UP000285013"/>
    </source>
</evidence>
<comment type="caution">
    <text evidence="1">The sequence shown here is derived from an EMBL/GenBank/DDBJ whole genome shotgun (WGS) entry which is preliminary data.</text>
</comment>
<proteinExistence type="predicted"/>
<accession>A0A415NCJ6</accession>
<dbReference type="RefSeq" id="WP_118422759.1">
    <property type="nucleotide sequence ID" value="NZ_QRPE01000004.1"/>
</dbReference>
<evidence type="ECO:0000313" key="1">
    <source>
        <dbReference type="EMBL" id="RHL94723.1"/>
    </source>
</evidence>
<dbReference type="Pfam" id="PF17170">
    <property type="entry name" value="DUF5128"/>
    <property type="match status" value="1"/>
</dbReference>
<reference evidence="1 2" key="1">
    <citation type="submission" date="2018-08" db="EMBL/GenBank/DDBJ databases">
        <title>A genome reference for cultivated species of the human gut microbiota.</title>
        <authorList>
            <person name="Zou Y."/>
            <person name="Xue W."/>
            <person name="Luo G."/>
        </authorList>
    </citation>
    <scope>NUCLEOTIDE SEQUENCE [LARGE SCALE GENOMIC DNA]</scope>
    <source>
        <strain evidence="1 2">AF36-16BH</strain>
    </source>
</reference>
<dbReference type="Gene3D" id="2.120.10.30">
    <property type="entry name" value="TolB, C-terminal domain"/>
    <property type="match status" value="1"/>
</dbReference>
<name>A0A415NCJ6_9BACE</name>
<dbReference type="Proteomes" id="UP000285013">
    <property type="component" value="Unassembled WGS sequence"/>
</dbReference>
<gene>
    <name evidence="1" type="ORF">DWZ95_05915</name>
</gene>
<dbReference type="EMBL" id="QRPE01000004">
    <property type="protein sequence ID" value="RHL94723.1"/>
    <property type="molecule type" value="Genomic_DNA"/>
</dbReference>
<organism evidence="1 2">
    <name type="scientific">Bacteroides intestinalis</name>
    <dbReference type="NCBI Taxonomy" id="329854"/>
    <lineage>
        <taxon>Bacteria</taxon>
        <taxon>Pseudomonadati</taxon>
        <taxon>Bacteroidota</taxon>
        <taxon>Bacteroidia</taxon>
        <taxon>Bacteroidales</taxon>
        <taxon>Bacteroidaceae</taxon>
        <taxon>Bacteroides</taxon>
    </lineage>
</organism>
<dbReference type="InterPro" id="IPR011042">
    <property type="entry name" value="6-blade_b-propeller_TolB-like"/>
</dbReference>
<sequence length="367" mass="42695">MKKLLLFLIMPFFTACTPSAPKMQTVYEINIDSISEALPELAQIKYVPLETTDSSLIGNIDKILYQNNKYYILDKVEKKILVFDGKGKAMQIIHKVGQGPGEYLEPSDIDIDKEGNIYVYDWATQSIITYKNGKPENYEILKIGQYFLDFAMTDKYIFLSNILQENSFKISLALWDKKKNEMRILKNNERIEGNKLAYRANHYFYRSANIVTYYERFYPYIYQIDNDSIKYFTNLLTKKIPTKDEVEQWSQGTPSEQFMKSMQYVGDISACYETEKYIFITIQGMPPGYGIINKENNQTYYMPTHKYKNMPNGGAIATTGKEFISYMIPTEDNIQQILSSVTDTEKQLQIKSLDEESNPILVLFSYK</sequence>
<dbReference type="SUPFAM" id="SSF101898">
    <property type="entry name" value="NHL repeat"/>
    <property type="match status" value="1"/>
</dbReference>